<dbReference type="PANTHER" id="PTHR34070:SF1">
    <property type="entry name" value="DNA ALKYLATION REPAIR PROTEIN"/>
    <property type="match status" value="1"/>
</dbReference>
<evidence type="ECO:0008006" key="3">
    <source>
        <dbReference type="Google" id="ProtNLM"/>
    </source>
</evidence>
<keyword evidence="2" id="KW-1185">Reference proteome</keyword>
<dbReference type="PANTHER" id="PTHR34070">
    <property type="entry name" value="ARMADILLO-TYPE FOLD"/>
    <property type="match status" value="1"/>
</dbReference>
<dbReference type="InterPro" id="IPR016024">
    <property type="entry name" value="ARM-type_fold"/>
</dbReference>
<dbReference type="KEGG" id="far:ABE41_016010"/>
<reference evidence="1 2" key="1">
    <citation type="submission" date="2016-08" db="EMBL/GenBank/DDBJ databases">
        <title>Complete genome sequence of Fictibacillus arsenicus G25-54, a strain with toxicity to nematodes and a potential arsenic-resistance activity.</title>
        <authorList>
            <person name="Zheng Z."/>
        </authorList>
    </citation>
    <scope>NUCLEOTIDE SEQUENCE [LARGE SCALE GENOMIC DNA]</scope>
    <source>
        <strain evidence="1 2">G25-54</strain>
    </source>
</reference>
<dbReference type="InterPro" id="IPR014825">
    <property type="entry name" value="DNA_alkylation"/>
</dbReference>
<accession>A0A1B1Z7Y7</accession>
<dbReference type="AlphaFoldDB" id="A0A1B1Z7Y7"/>
<dbReference type="Pfam" id="PF08713">
    <property type="entry name" value="DNA_alkylation"/>
    <property type="match status" value="1"/>
</dbReference>
<dbReference type="EMBL" id="CP016761">
    <property type="protein sequence ID" value="ANX13516.1"/>
    <property type="molecule type" value="Genomic_DNA"/>
</dbReference>
<proteinExistence type="predicted"/>
<protein>
    <recommendedName>
        <fullName evidence="3">DNA alkylation repair protein</fullName>
    </recommendedName>
</protein>
<dbReference type="Proteomes" id="UP000077412">
    <property type="component" value="Chromosome"/>
</dbReference>
<dbReference type="Gene3D" id="1.25.40.290">
    <property type="entry name" value="ARM repeat domains"/>
    <property type="match status" value="1"/>
</dbReference>
<dbReference type="Gene3D" id="1.20.1660.10">
    <property type="entry name" value="Hypothetical protein (EF3068)"/>
    <property type="match status" value="1"/>
</dbReference>
<organism evidence="1 2">
    <name type="scientific">Fictibacillus arsenicus</name>
    <dbReference type="NCBI Taxonomy" id="255247"/>
    <lineage>
        <taxon>Bacteria</taxon>
        <taxon>Bacillati</taxon>
        <taxon>Bacillota</taxon>
        <taxon>Bacilli</taxon>
        <taxon>Bacillales</taxon>
        <taxon>Fictibacillaceae</taxon>
        <taxon>Fictibacillus</taxon>
    </lineage>
</organism>
<evidence type="ECO:0000313" key="1">
    <source>
        <dbReference type="EMBL" id="ANX13516.1"/>
    </source>
</evidence>
<gene>
    <name evidence="1" type="ORF">ABE41_016010</name>
</gene>
<dbReference type="OrthoDB" id="9775346at2"/>
<sequence>MGYMYTEDLWIHLKKHENKEDAIPMKKYMRDQFEFFGMRSPVLKESFKAFIKEKGLPHPEELSSFLNEAWAKPEREMQYAGLTIADKLKKHMTKSDIEWIEYIIVNKSWWDTIDHIAKNIAGYYFKKFPEEIVPVTERWIATKNIWLMRSAILFQLGYKEKTDKELMAHIIKETKYEQDFFIRKGIGWALREYAKVNEDWVWEFVHSEELSPLSYKEAIKNINKTKQPS</sequence>
<dbReference type="STRING" id="255247.ABE41_016010"/>
<dbReference type="SUPFAM" id="SSF48371">
    <property type="entry name" value="ARM repeat"/>
    <property type="match status" value="1"/>
</dbReference>
<name>A0A1B1Z7Y7_9BACL</name>
<dbReference type="CDD" id="cd07064">
    <property type="entry name" value="AlkD_like_1"/>
    <property type="match status" value="1"/>
</dbReference>
<evidence type="ECO:0000313" key="2">
    <source>
        <dbReference type="Proteomes" id="UP000077412"/>
    </source>
</evidence>